<organism evidence="13 14">
    <name type="scientific">Panagrellus redivivus</name>
    <name type="common">Microworm</name>
    <dbReference type="NCBI Taxonomy" id="6233"/>
    <lineage>
        <taxon>Eukaryota</taxon>
        <taxon>Metazoa</taxon>
        <taxon>Ecdysozoa</taxon>
        <taxon>Nematoda</taxon>
        <taxon>Chromadorea</taxon>
        <taxon>Rhabditida</taxon>
        <taxon>Tylenchina</taxon>
        <taxon>Panagrolaimomorpha</taxon>
        <taxon>Panagrolaimoidea</taxon>
        <taxon>Panagrolaimidae</taxon>
        <taxon>Panagrellus</taxon>
    </lineage>
</organism>
<evidence type="ECO:0000256" key="3">
    <source>
        <dbReference type="ARBA" id="ARBA00022679"/>
    </source>
</evidence>
<feature type="region of interest" description="Disordered" evidence="11">
    <location>
        <begin position="609"/>
        <end position="647"/>
    </location>
</feature>
<dbReference type="PROSITE" id="PS00107">
    <property type="entry name" value="PROTEIN_KINASE_ATP"/>
    <property type="match status" value="1"/>
</dbReference>
<evidence type="ECO:0000256" key="4">
    <source>
        <dbReference type="ARBA" id="ARBA00022741"/>
    </source>
</evidence>
<evidence type="ECO:0000256" key="9">
    <source>
        <dbReference type="ARBA" id="ARBA00049280"/>
    </source>
</evidence>
<evidence type="ECO:0000256" key="6">
    <source>
        <dbReference type="ARBA" id="ARBA00022840"/>
    </source>
</evidence>
<dbReference type="GO" id="GO:0008353">
    <property type="term" value="F:RNA polymerase II CTD heptapeptide repeat kinase activity"/>
    <property type="evidence" value="ECO:0007669"/>
    <property type="project" value="UniProtKB-EC"/>
</dbReference>
<dbReference type="InterPro" id="IPR050108">
    <property type="entry name" value="CDK"/>
</dbReference>
<dbReference type="WBParaSite" id="Pan_g14788.t1">
    <property type="protein sequence ID" value="Pan_g14788.t1"/>
    <property type="gene ID" value="Pan_g14788"/>
</dbReference>
<comment type="catalytic activity">
    <reaction evidence="9">
        <text>[DNA-directed RNA polymerase] + ATP = phospho-[DNA-directed RNA polymerase] + ADP + H(+)</text>
        <dbReference type="Rhea" id="RHEA:10216"/>
        <dbReference type="Rhea" id="RHEA-COMP:11321"/>
        <dbReference type="Rhea" id="RHEA-COMP:11322"/>
        <dbReference type="ChEBI" id="CHEBI:15378"/>
        <dbReference type="ChEBI" id="CHEBI:30616"/>
        <dbReference type="ChEBI" id="CHEBI:43176"/>
        <dbReference type="ChEBI" id="CHEBI:68546"/>
        <dbReference type="ChEBI" id="CHEBI:456216"/>
        <dbReference type="EC" id="2.7.11.23"/>
    </reaction>
</comment>
<evidence type="ECO:0000256" key="10">
    <source>
        <dbReference type="PROSITE-ProRule" id="PRU10141"/>
    </source>
</evidence>
<dbReference type="SUPFAM" id="SSF56112">
    <property type="entry name" value="Protein kinase-like (PK-like)"/>
    <property type="match status" value="1"/>
</dbReference>
<evidence type="ECO:0000313" key="13">
    <source>
        <dbReference type="Proteomes" id="UP000492821"/>
    </source>
</evidence>
<protein>
    <submittedName>
        <fullName evidence="14">Protein kinase domain-containing protein</fullName>
    </submittedName>
</protein>
<dbReference type="Gene3D" id="3.30.200.20">
    <property type="entry name" value="Phosphorylase Kinase, domain 1"/>
    <property type="match status" value="1"/>
</dbReference>
<accession>A0A7E4UZM1</accession>
<feature type="domain" description="Protein kinase" evidence="12">
    <location>
        <begin position="290"/>
        <end position="577"/>
    </location>
</feature>
<keyword evidence="3" id="KW-0808">Transferase</keyword>
<feature type="compositionally biased region" description="Basic residues" evidence="11">
    <location>
        <begin position="106"/>
        <end position="129"/>
    </location>
</feature>
<feature type="compositionally biased region" description="Basic residues" evidence="11">
    <location>
        <begin position="21"/>
        <end position="44"/>
    </location>
</feature>
<feature type="compositionally biased region" description="Low complexity" evidence="11">
    <location>
        <begin position="130"/>
        <end position="143"/>
    </location>
</feature>
<keyword evidence="6 10" id="KW-0067">ATP-binding</keyword>
<keyword evidence="5" id="KW-0418">Kinase</keyword>
<dbReference type="PANTHER" id="PTHR24056">
    <property type="entry name" value="CELL DIVISION PROTEIN KINASE"/>
    <property type="match status" value="1"/>
</dbReference>
<dbReference type="GO" id="GO:0005524">
    <property type="term" value="F:ATP binding"/>
    <property type="evidence" value="ECO:0007669"/>
    <property type="project" value="UniProtKB-UniRule"/>
</dbReference>
<evidence type="ECO:0000313" key="14">
    <source>
        <dbReference type="WBParaSite" id="Pan_g14788.t1"/>
    </source>
</evidence>
<dbReference type="FunFam" id="1.10.510.10:FF:000415">
    <property type="entry name" value="CMGC/CDK/CRK7 protein kinase, variant"/>
    <property type="match status" value="1"/>
</dbReference>
<feature type="compositionally biased region" description="Basic residues" evidence="11">
    <location>
        <begin position="65"/>
        <end position="78"/>
    </location>
</feature>
<feature type="region of interest" description="Disordered" evidence="11">
    <location>
        <begin position="1"/>
        <end position="173"/>
    </location>
</feature>
<dbReference type="InterPro" id="IPR000719">
    <property type="entry name" value="Prot_kinase_dom"/>
</dbReference>
<proteinExistence type="inferred from homology"/>
<name>A0A7E4UZM1_PANRE</name>
<evidence type="ECO:0000256" key="5">
    <source>
        <dbReference type="ARBA" id="ARBA00022777"/>
    </source>
</evidence>
<dbReference type="Gene3D" id="1.10.510.10">
    <property type="entry name" value="Transferase(Phosphotransferase) domain 1"/>
    <property type="match status" value="1"/>
</dbReference>
<feature type="compositionally biased region" description="Low complexity" evidence="11">
    <location>
        <begin position="609"/>
        <end position="628"/>
    </location>
</feature>
<comment type="catalytic activity">
    <reaction evidence="7">
        <text>L-threonyl-[protein] + ATP = O-phospho-L-threonyl-[protein] + ADP + H(+)</text>
        <dbReference type="Rhea" id="RHEA:46608"/>
        <dbReference type="Rhea" id="RHEA-COMP:11060"/>
        <dbReference type="Rhea" id="RHEA-COMP:11605"/>
        <dbReference type="ChEBI" id="CHEBI:15378"/>
        <dbReference type="ChEBI" id="CHEBI:30013"/>
        <dbReference type="ChEBI" id="CHEBI:30616"/>
        <dbReference type="ChEBI" id="CHEBI:61977"/>
        <dbReference type="ChEBI" id="CHEBI:456216"/>
        <dbReference type="EC" id="2.7.11.22"/>
    </reaction>
</comment>
<feature type="binding site" evidence="10">
    <location>
        <position position="319"/>
    </location>
    <ligand>
        <name>ATP</name>
        <dbReference type="ChEBI" id="CHEBI:30616"/>
    </ligand>
</feature>
<reference evidence="14" key="2">
    <citation type="submission" date="2020-10" db="UniProtKB">
        <authorList>
            <consortium name="WormBaseParasite"/>
        </authorList>
    </citation>
    <scope>IDENTIFICATION</scope>
</reference>
<reference evidence="13" key="1">
    <citation type="journal article" date="2013" name="Genetics">
        <title>The draft genome and transcriptome of Panagrellus redivivus are shaped by the harsh demands of a free-living lifestyle.</title>
        <authorList>
            <person name="Srinivasan J."/>
            <person name="Dillman A.R."/>
            <person name="Macchietto M.G."/>
            <person name="Heikkinen L."/>
            <person name="Lakso M."/>
            <person name="Fracchia K.M."/>
            <person name="Antoshechkin I."/>
            <person name="Mortazavi A."/>
            <person name="Wong G."/>
            <person name="Sternberg P.W."/>
        </authorList>
    </citation>
    <scope>NUCLEOTIDE SEQUENCE [LARGE SCALE GENOMIC DNA]</scope>
    <source>
        <strain evidence="13">MT8872</strain>
    </source>
</reference>
<evidence type="ECO:0000256" key="8">
    <source>
        <dbReference type="ARBA" id="ARBA00048367"/>
    </source>
</evidence>
<feature type="compositionally biased region" description="Basic residues" evidence="11">
    <location>
        <begin position="86"/>
        <end position="97"/>
    </location>
</feature>
<dbReference type="InterPro" id="IPR011009">
    <property type="entry name" value="Kinase-like_dom_sf"/>
</dbReference>
<evidence type="ECO:0000256" key="11">
    <source>
        <dbReference type="SAM" id="MobiDB-lite"/>
    </source>
</evidence>
<dbReference type="AlphaFoldDB" id="A0A7E4UZM1"/>
<comment type="similarity">
    <text evidence="1">Belongs to the protein kinase superfamily. CMGC Ser/Thr protein kinase family. CDC2/CDKX subfamily.</text>
</comment>
<dbReference type="InterPro" id="IPR008271">
    <property type="entry name" value="Ser/Thr_kinase_AS"/>
</dbReference>
<dbReference type="PROSITE" id="PS50011">
    <property type="entry name" value="PROTEIN_KINASE_DOM"/>
    <property type="match status" value="1"/>
</dbReference>
<dbReference type="GO" id="GO:0008024">
    <property type="term" value="C:cyclin/CDK positive transcription elongation factor complex"/>
    <property type="evidence" value="ECO:0007669"/>
    <property type="project" value="TreeGrafter"/>
</dbReference>
<dbReference type="GO" id="GO:0032968">
    <property type="term" value="P:positive regulation of transcription elongation by RNA polymerase II"/>
    <property type="evidence" value="ECO:0007669"/>
    <property type="project" value="TreeGrafter"/>
</dbReference>
<evidence type="ECO:0000256" key="7">
    <source>
        <dbReference type="ARBA" id="ARBA00047811"/>
    </source>
</evidence>
<keyword evidence="13" id="KW-1185">Reference proteome</keyword>
<sequence length="647" mass="73154">MSSDSPVRTSKKPSSGNGSSSRKRRSPSPSYRRRSPPSVRRKRRDSSMNGRSPSRSSRRSPDRKRDRRSHRRRSRSRSPYRDDRDRRRRRSRSRSRSRSRDERPSRNRRPVRRSRSPRSRSKTPTKIRKPSPSSSSSSASSSPVLQRAPPPPPITIKMPTSFGSTAAVAPPMESAPAPTPLMFSFPPPPMFGGTCPPIPGFSQFMPPQAPPFGTFMPPSHPVSYLDIPPPPPPPPMPMDIEDEAAPGTSGSNNNAATGFRHALPDRPVVRNRRPLPRVDDSWGHGDYTKYKIILPVGEGTYGKVYKAIDVNSRQPVALKKVRLENERDGFPITAIREIKILRQLDHRNVVQLKDVVIEGPKNDIRAFYLVFEYMAHDLHGLIESKLVQFNDEQIGSLLKQLLSGLQHCHSKNFLHRDIKCSNILVNNKGEIKLADFGLARLYHSNIERRYTNRVITLWYRPPELLLGEERYGPAVDIWSVGCILGELFVKKPIFMASTETCMLDTISSICGTPSVENWPTVVETKSFNLIRMKQYPRILKDHFSLIPSLPLDLLDKMLQLDPSKRPSASEALNHLWLSRINPDTVPRLELPEHQDCHELWSKQNRKRLQNQNNQSNGNGHSSSSLLSSMAPPPPIPPILTANGTSRR</sequence>
<evidence type="ECO:0000256" key="1">
    <source>
        <dbReference type="ARBA" id="ARBA00006485"/>
    </source>
</evidence>
<dbReference type="Proteomes" id="UP000492821">
    <property type="component" value="Unassembled WGS sequence"/>
</dbReference>
<feature type="compositionally biased region" description="Pro residues" evidence="11">
    <location>
        <begin position="227"/>
        <end position="237"/>
    </location>
</feature>
<dbReference type="PROSITE" id="PS00108">
    <property type="entry name" value="PROTEIN_KINASE_ST"/>
    <property type="match status" value="1"/>
</dbReference>
<dbReference type="FunFam" id="3.30.200.20:FF:000124">
    <property type="entry name" value="Cyclin-dependent kinase 4"/>
    <property type="match status" value="1"/>
</dbReference>
<dbReference type="InterPro" id="IPR017441">
    <property type="entry name" value="Protein_kinase_ATP_BS"/>
</dbReference>
<dbReference type="SMART" id="SM00220">
    <property type="entry name" value="S_TKc"/>
    <property type="match status" value="1"/>
</dbReference>
<comment type="catalytic activity">
    <reaction evidence="8">
        <text>L-seryl-[protein] + ATP = O-phospho-L-seryl-[protein] + ADP + H(+)</text>
        <dbReference type="Rhea" id="RHEA:17989"/>
        <dbReference type="Rhea" id="RHEA-COMP:9863"/>
        <dbReference type="Rhea" id="RHEA-COMP:11604"/>
        <dbReference type="ChEBI" id="CHEBI:15378"/>
        <dbReference type="ChEBI" id="CHEBI:29999"/>
        <dbReference type="ChEBI" id="CHEBI:30616"/>
        <dbReference type="ChEBI" id="CHEBI:83421"/>
        <dbReference type="ChEBI" id="CHEBI:456216"/>
        <dbReference type="EC" id="2.7.11.22"/>
    </reaction>
</comment>
<keyword evidence="4 10" id="KW-0547">Nucleotide-binding</keyword>
<dbReference type="PANTHER" id="PTHR24056:SF546">
    <property type="entry name" value="CYCLIN-DEPENDENT KINASE 12"/>
    <property type="match status" value="1"/>
</dbReference>
<evidence type="ECO:0000256" key="2">
    <source>
        <dbReference type="ARBA" id="ARBA00022527"/>
    </source>
</evidence>
<feature type="region of interest" description="Disordered" evidence="11">
    <location>
        <begin position="211"/>
        <end position="262"/>
    </location>
</feature>
<keyword evidence="2" id="KW-0723">Serine/threonine-protein kinase</keyword>
<dbReference type="GO" id="GO:0030332">
    <property type="term" value="F:cyclin binding"/>
    <property type="evidence" value="ECO:0007669"/>
    <property type="project" value="TreeGrafter"/>
</dbReference>
<dbReference type="Pfam" id="PF00069">
    <property type="entry name" value="Pkinase"/>
    <property type="match status" value="1"/>
</dbReference>
<dbReference type="GO" id="GO:0004693">
    <property type="term" value="F:cyclin-dependent protein serine/threonine kinase activity"/>
    <property type="evidence" value="ECO:0007669"/>
    <property type="project" value="UniProtKB-EC"/>
</dbReference>
<evidence type="ECO:0000259" key="12">
    <source>
        <dbReference type="PROSITE" id="PS50011"/>
    </source>
</evidence>